<gene>
    <name evidence="1" type="ORF">S01H4_14693</name>
</gene>
<name>X1AUV1_9ZZZZ</name>
<accession>X1AUV1</accession>
<protein>
    <submittedName>
        <fullName evidence="1">Uncharacterized protein</fullName>
    </submittedName>
</protein>
<feature type="non-terminal residue" evidence="1">
    <location>
        <position position="1"/>
    </location>
</feature>
<dbReference type="EMBL" id="BART01006441">
    <property type="protein sequence ID" value="GAG63626.1"/>
    <property type="molecule type" value="Genomic_DNA"/>
</dbReference>
<evidence type="ECO:0000313" key="1">
    <source>
        <dbReference type="EMBL" id="GAG63626.1"/>
    </source>
</evidence>
<reference evidence="1" key="1">
    <citation type="journal article" date="2014" name="Front. Microbiol.">
        <title>High frequency of phylogenetically diverse reductive dehalogenase-homologous genes in deep subseafloor sedimentary metagenomes.</title>
        <authorList>
            <person name="Kawai M."/>
            <person name="Futagami T."/>
            <person name="Toyoda A."/>
            <person name="Takaki Y."/>
            <person name="Nishi S."/>
            <person name="Hori S."/>
            <person name="Arai W."/>
            <person name="Tsubouchi T."/>
            <person name="Morono Y."/>
            <person name="Uchiyama I."/>
            <person name="Ito T."/>
            <person name="Fujiyama A."/>
            <person name="Inagaki F."/>
            <person name="Takami H."/>
        </authorList>
    </citation>
    <scope>NUCLEOTIDE SEQUENCE</scope>
    <source>
        <strain evidence="1">Expedition CK06-06</strain>
    </source>
</reference>
<sequence length="94" mass="11121">ETTFLNIVFKNFSSNINGLKVSESLLIKDEETSRYIDIYDINLSNIDEKNNFFLNFINLLTKLNRNGHLIINFRRIFDDNIRFSTNFIALWAII</sequence>
<comment type="caution">
    <text evidence="1">The sequence shown here is derived from an EMBL/GenBank/DDBJ whole genome shotgun (WGS) entry which is preliminary data.</text>
</comment>
<organism evidence="1">
    <name type="scientific">marine sediment metagenome</name>
    <dbReference type="NCBI Taxonomy" id="412755"/>
    <lineage>
        <taxon>unclassified sequences</taxon>
        <taxon>metagenomes</taxon>
        <taxon>ecological metagenomes</taxon>
    </lineage>
</organism>
<proteinExistence type="predicted"/>
<dbReference type="AlphaFoldDB" id="X1AUV1"/>